<dbReference type="PROSITE" id="PS00108">
    <property type="entry name" value="PROTEIN_KINASE_ST"/>
    <property type="match status" value="1"/>
</dbReference>
<dbReference type="InterPro" id="IPR015940">
    <property type="entry name" value="UBA"/>
</dbReference>
<dbReference type="PANTHER" id="PTHR24346:SF82">
    <property type="entry name" value="KP78A-RELATED"/>
    <property type="match status" value="1"/>
</dbReference>
<comment type="catalytic activity">
    <reaction evidence="9">
        <text>L-seryl-[protein] + ATP = O-phospho-L-seryl-[protein] + ADP + H(+)</text>
        <dbReference type="Rhea" id="RHEA:17989"/>
        <dbReference type="Rhea" id="RHEA-COMP:9863"/>
        <dbReference type="Rhea" id="RHEA-COMP:11604"/>
        <dbReference type="ChEBI" id="CHEBI:15378"/>
        <dbReference type="ChEBI" id="CHEBI:29999"/>
        <dbReference type="ChEBI" id="CHEBI:30616"/>
        <dbReference type="ChEBI" id="CHEBI:83421"/>
        <dbReference type="ChEBI" id="CHEBI:456216"/>
        <dbReference type="EC" id="2.7.11.1"/>
    </reaction>
</comment>
<gene>
    <name evidence="15" type="primary">LOC113694077</name>
</gene>
<accession>A0A6P6SSI7</accession>
<dbReference type="GO" id="GO:0035556">
    <property type="term" value="P:intracellular signal transduction"/>
    <property type="evidence" value="ECO:0007669"/>
    <property type="project" value="TreeGrafter"/>
</dbReference>
<evidence type="ECO:0000259" key="12">
    <source>
        <dbReference type="PROSITE" id="PS50030"/>
    </source>
</evidence>
<keyword evidence="5 10" id="KW-0547">Nucleotide-binding</keyword>
<dbReference type="InterPro" id="IPR017441">
    <property type="entry name" value="Protein_kinase_ATP_BS"/>
</dbReference>
<name>A0A6P6SSI7_COFAR</name>
<comment type="catalytic activity">
    <reaction evidence="8">
        <text>L-threonyl-[protein] + ATP = O-phospho-L-threonyl-[protein] + ADP + H(+)</text>
        <dbReference type="Rhea" id="RHEA:46608"/>
        <dbReference type="Rhea" id="RHEA-COMP:11060"/>
        <dbReference type="Rhea" id="RHEA-COMP:11605"/>
        <dbReference type="ChEBI" id="CHEBI:15378"/>
        <dbReference type="ChEBI" id="CHEBI:30013"/>
        <dbReference type="ChEBI" id="CHEBI:30616"/>
        <dbReference type="ChEBI" id="CHEBI:61977"/>
        <dbReference type="ChEBI" id="CHEBI:456216"/>
        <dbReference type="EC" id="2.7.11.1"/>
    </reaction>
</comment>
<protein>
    <recommendedName>
        <fullName evidence="2">non-specific serine/threonine protein kinase</fullName>
        <ecNumber evidence="2">2.7.11.1</ecNumber>
    </recommendedName>
</protein>
<proteinExistence type="inferred from homology"/>
<evidence type="ECO:0000256" key="3">
    <source>
        <dbReference type="ARBA" id="ARBA00022527"/>
    </source>
</evidence>
<evidence type="ECO:0000256" key="2">
    <source>
        <dbReference type="ARBA" id="ARBA00012513"/>
    </source>
</evidence>
<evidence type="ECO:0000256" key="7">
    <source>
        <dbReference type="ARBA" id="ARBA00022840"/>
    </source>
</evidence>
<dbReference type="OrthoDB" id="193931at2759"/>
<evidence type="ECO:0000313" key="14">
    <source>
        <dbReference type="Proteomes" id="UP001652660"/>
    </source>
</evidence>
<dbReference type="PROSITE" id="PS50030">
    <property type="entry name" value="UBA"/>
    <property type="match status" value="1"/>
</dbReference>
<evidence type="ECO:0000256" key="5">
    <source>
        <dbReference type="ARBA" id="ARBA00022741"/>
    </source>
</evidence>
<feature type="binding site" evidence="10">
    <location>
        <position position="85"/>
    </location>
    <ligand>
        <name>ATP</name>
        <dbReference type="ChEBI" id="CHEBI:30616"/>
    </ligand>
</feature>
<dbReference type="Pfam" id="PF02149">
    <property type="entry name" value="KA1"/>
    <property type="match status" value="1"/>
</dbReference>
<keyword evidence="6 15" id="KW-0418">Kinase</keyword>
<dbReference type="Gene3D" id="3.30.310.80">
    <property type="entry name" value="Kinase associated domain 1, KA1"/>
    <property type="match status" value="1"/>
</dbReference>
<dbReference type="PROSITE" id="PS50011">
    <property type="entry name" value="PROTEIN_KINASE_DOM"/>
    <property type="match status" value="1"/>
</dbReference>
<dbReference type="InterPro" id="IPR008271">
    <property type="entry name" value="Ser/Thr_kinase_AS"/>
</dbReference>
<dbReference type="SUPFAM" id="SSF103243">
    <property type="entry name" value="KA1-like"/>
    <property type="match status" value="1"/>
</dbReference>
<dbReference type="GO" id="GO:0005737">
    <property type="term" value="C:cytoplasm"/>
    <property type="evidence" value="ECO:0007669"/>
    <property type="project" value="TreeGrafter"/>
</dbReference>
<feature type="domain" description="KA1" evidence="13">
    <location>
        <begin position="522"/>
        <end position="570"/>
    </location>
</feature>
<keyword evidence="14" id="KW-1185">Reference proteome</keyword>
<dbReference type="FunFam" id="1.10.510.10:FF:000407">
    <property type="entry name" value="Non-specific serine/threonine protein kinase"/>
    <property type="match status" value="1"/>
</dbReference>
<evidence type="ECO:0000256" key="4">
    <source>
        <dbReference type="ARBA" id="ARBA00022679"/>
    </source>
</evidence>
<organism evidence="14 15">
    <name type="scientific">Coffea arabica</name>
    <name type="common">Arabian coffee</name>
    <dbReference type="NCBI Taxonomy" id="13443"/>
    <lineage>
        <taxon>Eukaryota</taxon>
        <taxon>Viridiplantae</taxon>
        <taxon>Streptophyta</taxon>
        <taxon>Embryophyta</taxon>
        <taxon>Tracheophyta</taxon>
        <taxon>Spermatophyta</taxon>
        <taxon>Magnoliopsida</taxon>
        <taxon>eudicotyledons</taxon>
        <taxon>Gunneridae</taxon>
        <taxon>Pentapetalae</taxon>
        <taxon>asterids</taxon>
        <taxon>lamiids</taxon>
        <taxon>Gentianales</taxon>
        <taxon>Rubiaceae</taxon>
        <taxon>Ixoroideae</taxon>
        <taxon>Gardenieae complex</taxon>
        <taxon>Bertiereae - Coffeeae clade</taxon>
        <taxon>Coffeeae</taxon>
        <taxon>Coffea</taxon>
    </lineage>
</organism>
<feature type="domain" description="Protein kinase" evidence="11">
    <location>
        <begin position="56"/>
        <end position="342"/>
    </location>
</feature>
<dbReference type="SUPFAM" id="SSF56112">
    <property type="entry name" value="Protein kinase-like (PK-like)"/>
    <property type="match status" value="1"/>
</dbReference>
<dbReference type="CDD" id="cd14335">
    <property type="entry name" value="UBA_SnRK1_plant"/>
    <property type="match status" value="1"/>
</dbReference>
<comment type="similarity">
    <text evidence="1">Belongs to the protein kinase superfamily. CAMK Ser/Thr protein kinase family. SNF1 subfamily.</text>
</comment>
<reference evidence="14" key="1">
    <citation type="journal article" date="2025" name="Foods">
        <title>Unveiling the Microbial Signatures of Arabica Coffee Cherries: Insights into Ripeness Specific Diversity, Functional Traits, and Implications for Quality and Safety.</title>
        <authorList>
            <consortium name="RefSeq"/>
            <person name="Tenea G.N."/>
            <person name="Cifuentes V."/>
            <person name="Reyes P."/>
            <person name="Cevallos-Vallejos M."/>
        </authorList>
    </citation>
    <scope>NUCLEOTIDE SEQUENCE [LARGE SCALE GENOMIC DNA]</scope>
</reference>
<keyword evidence="3" id="KW-0723">Serine/threonine-protein kinase</keyword>
<dbReference type="GeneID" id="113694077"/>
<dbReference type="PROSITE" id="PS00107">
    <property type="entry name" value="PROTEIN_KINASE_ATP"/>
    <property type="match status" value="1"/>
</dbReference>
<dbReference type="GO" id="GO:0004674">
    <property type="term" value="F:protein serine/threonine kinase activity"/>
    <property type="evidence" value="ECO:0007669"/>
    <property type="project" value="UniProtKB-KW"/>
</dbReference>
<evidence type="ECO:0000256" key="9">
    <source>
        <dbReference type="ARBA" id="ARBA00048679"/>
    </source>
</evidence>
<evidence type="ECO:0000259" key="11">
    <source>
        <dbReference type="PROSITE" id="PS50011"/>
    </source>
</evidence>
<dbReference type="PANTHER" id="PTHR24346">
    <property type="entry name" value="MAP/MICROTUBULE AFFINITY-REGULATING KINASE"/>
    <property type="match status" value="1"/>
</dbReference>
<feature type="domain" description="UBA" evidence="12">
    <location>
        <begin position="363"/>
        <end position="403"/>
    </location>
</feature>
<dbReference type="InterPro" id="IPR001772">
    <property type="entry name" value="KA1_dom"/>
</dbReference>
<evidence type="ECO:0000256" key="8">
    <source>
        <dbReference type="ARBA" id="ARBA00047899"/>
    </source>
</evidence>
<dbReference type="Proteomes" id="UP001652660">
    <property type="component" value="Chromosome 6c"/>
</dbReference>
<dbReference type="CDD" id="cd12122">
    <property type="entry name" value="AMPKA_C"/>
    <property type="match status" value="1"/>
</dbReference>
<dbReference type="InterPro" id="IPR028375">
    <property type="entry name" value="KA1/Ssp2_C"/>
</dbReference>
<dbReference type="InterPro" id="IPR011009">
    <property type="entry name" value="Kinase-like_dom_sf"/>
</dbReference>
<dbReference type="EC" id="2.7.11.1" evidence="2"/>
<keyword evidence="4" id="KW-0808">Transferase</keyword>
<evidence type="ECO:0000259" key="13">
    <source>
        <dbReference type="PROSITE" id="PS50032"/>
    </source>
</evidence>
<sequence length="571" mass="65259">MLINRYIIVPIQLHLCISKASTTPFLFSVPGFWTSFKMEGKASKERKSYRSVLSNYRLGKTLGVGCFAKVKLAVHNLTGIKVAIKILDRQTLDEFETMKAIEPETIDQWTLQSISTSVSLRLFVGHTGSSFLRAVRREVNIMRQLSHPHIVRLFEVIETTSHIYVVMEYMNSGELFYYITEKGRLNEDEARHFFQQIISGIEYCHHHMVVHRDLKPENLLLDSKRNVKIADFGLGNIMRDGHFLKTSCGSPNYAAPEVVGNRLYAGPEADVWSCGVILYALICGRLPFDDDNLPGLYAKIRNGSYTVSNHMSRGANDLIARIFEVNPVDRISIPEIRRHPWFQQHIPRYISNATIESLYDTTKVDEEVVREMVNMGFDICEVIGSVLNHLQNEITVTYYLLLHRQFQGRFSYGRSELGESSSQELFDHTRIFLRSVSALEQKWTLGFKSQASPHQTMMDVLKVFHSINVQWKQIGPYNMKCLWNPPSSKALNGKFVDQFPQIPQTKPVDGKTEPSTAANGMGIRKHDVVKFELQLYRGSTELYVVDLQWLNGPPFLFLEICASFLFAVGVM</sequence>
<dbReference type="PROSITE" id="PS50032">
    <property type="entry name" value="KA1"/>
    <property type="match status" value="1"/>
</dbReference>
<reference evidence="15" key="2">
    <citation type="submission" date="2025-08" db="UniProtKB">
        <authorList>
            <consortium name="RefSeq"/>
        </authorList>
    </citation>
    <scope>IDENTIFICATION</scope>
    <source>
        <tissue evidence="15">Leaves</tissue>
    </source>
</reference>
<dbReference type="RefSeq" id="XP_027068731.1">
    <property type="nucleotide sequence ID" value="XM_027212930.2"/>
</dbReference>
<evidence type="ECO:0000256" key="1">
    <source>
        <dbReference type="ARBA" id="ARBA00006234"/>
    </source>
</evidence>
<evidence type="ECO:0000313" key="15">
    <source>
        <dbReference type="RefSeq" id="XP_027068731.1"/>
    </source>
</evidence>
<dbReference type="AlphaFoldDB" id="A0A6P6SSI7"/>
<keyword evidence="7 10" id="KW-0067">ATP-binding</keyword>
<dbReference type="Gene3D" id="1.10.510.10">
    <property type="entry name" value="Transferase(Phosphotransferase) domain 1"/>
    <property type="match status" value="1"/>
</dbReference>
<dbReference type="SMART" id="SM00220">
    <property type="entry name" value="S_TKc"/>
    <property type="match status" value="1"/>
</dbReference>
<dbReference type="GO" id="GO:0005524">
    <property type="term" value="F:ATP binding"/>
    <property type="evidence" value="ECO:0007669"/>
    <property type="project" value="UniProtKB-UniRule"/>
</dbReference>
<evidence type="ECO:0000256" key="10">
    <source>
        <dbReference type="PROSITE-ProRule" id="PRU10141"/>
    </source>
</evidence>
<dbReference type="InterPro" id="IPR000719">
    <property type="entry name" value="Prot_kinase_dom"/>
</dbReference>
<evidence type="ECO:0000256" key="6">
    <source>
        <dbReference type="ARBA" id="ARBA00022777"/>
    </source>
</evidence>
<dbReference type="Pfam" id="PF00069">
    <property type="entry name" value="Pkinase"/>
    <property type="match status" value="1"/>
</dbReference>